<organism evidence="1">
    <name type="scientific">Siphoviridae sp. ctMkg9</name>
    <dbReference type="NCBI Taxonomy" id="2825463"/>
    <lineage>
        <taxon>Viruses</taxon>
        <taxon>Duplodnaviria</taxon>
        <taxon>Heunggongvirae</taxon>
        <taxon>Uroviricota</taxon>
        <taxon>Caudoviricetes</taxon>
    </lineage>
</organism>
<proteinExistence type="predicted"/>
<accession>A0A8S5PEP2</accession>
<name>A0A8S5PEP2_9CAUD</name>
<reference evidence="1" key="1">
    <citation type="journal article" date="2021" name="Proc. Natl. Acad. Sci. U.S.A.">
        <title>A Catalog of Tens of Thousands of Viruses from Human Metagenomes Reveals Hidden Associations with Chronic Diseases.</title>
        <authorList>
            <person name="Tisza M.J."/>
            <person name="Buck C.B."/>
        </authorList>
    </citation>
    <scope>NUCLEOTIDE SEQUENCE</scope>
    <source>
        <strain evidence="1">CtMkg9</strain>
    </source>
</reference>
<evidence type="ECO:0000313" key="1">
    <source>
        <dbReference type="EMBL" id="DAE05442.1"/>
    </source>
</evidence>
<protein>
    <submittedName>
        <fullName evidence="1">Uncharacterized protein</fullName>
    </submittedName>
</protein>
<sequence length="33" mass="3734">MLIPEIQTLRGSALYNPVSLHSVLYKGSVVYER</sequence>
<dbReference type="EMBL" id="BK015410">
    <property type="protein sequence ID" value="DAE05442.1"/>
    <property type="molecule type" value="Genomic_DNA"/>
</dbReference>